<feature type="transmembrane region" description="Helical" evidence="1">
    <location>
        <begin position="40"/>
        <end position="60"/>
    </location>
</feature>
<keyword evidence="1" id="KW-0812">Transmembrane</keyword>
<feature type="signal peptide" evidence="2">
    <location>
        <begin position="1"/>
        <end position="15"/>
    </location>
</feature>
<reference evidence="4" key="2">
    <citation type="submission" date="2019-02" db="EMBL/GenBank/DDBJ databases">
        <title>Opniocepnalus argus Var Kimnra genome.</title>
        <authorList>
            <person name="Zhou C."/>
            <person name="Xiao S."/>
        </authorList>
    </citation>
    <scope>NUCLEOTIDE SEQUENCE [LARGE SCALE GENOMIC DNA]</scope>
</reference>
<evidence type="ECO:0000256" key="1">
    <source>
        <dbReference type="SAM" id="Phobius"/>
    </source>
</evidence>
<name>A0A6G1Q7B4_CHAAH</name>
<protein>
    <submittedName>
        <fullName evidence="3">Uncharacterized protein</fullName>
    </submittedName>
</protein>
<keyword evidence="1" id="KW-1133">Transmembrane helix</keyword>
<sequence>MFVVVFIVSVAAAAAAPTADGGNIMKIPSGEGPGTADRDIFLSTVQTIFLLGILIIRGIIYPKALIFISVLILTAVLVVFIVCVFVYLIQKRKRQRKGRFNLSDPASTDENELFKLQTFLHYLPEIE</sequence>
<keyword evidence="2" id="KW-0732">Signal</keyword>
<dbReference type="Proteomes" id="UP000503349">
    <property type="component" value="Chromosome 13"/>
</dbReference>
<feature type="chain" id="PRO_5026346363" evidence="2">
    <location>
        <begin position="16"/>
        <end position="127"/>
    </location>
</feature>
<accession>A0A6G1Q7B4</accession>
<organism evidence="3 4">
    <name type="scientific">Channa argus</name>
    <name type="common">Northern snakehead</name>
    <name type="synonym">Ophicephalus argus</name>
    <dbReference type="NCBI Taxonomy" id="215402"/>
    <lineage>
        <taxon>Eukaryota</taxon>
        <taxon>Metazoa</taxon>
        <taxon>Chordata</taxon>
        <taxon>Craniata</taxon>
        <taxon>Vertebrata</taxon>
        <taxon>Euteleostomi</taxon>
        <taxon>Actinopterygii</taxon>
        <taxon>Neopterygii</taxon>
        <taxon>Teleostei</taxon>
        <taxon>Neoteleostei</taxon>
        <taxon>Acanthomorphata</taxon>
        <taxon>Anabantaria</taxon>
        <taxon>Anabantiformes</taxon>
        <taxon>Channoidei</taxon>
        <taxon>Channidae</taxon>
        <taxon>Channa</taxon>
    </lineage>
</organism>
<dbReference type="AlphaFoldDB" id="A0A6G1Q7B4"/>
<keyword evidence="4" id="KW-1185">Reference proteome</keyword>
<keyword evidence="1" id="KW-0472">Membrane</keyword>
<gene>
    <name evidence="3" type="ORF">EXN66_Car013914</name>
</gene>
<evidence type="ECO:0000256" key="2">
    <source>
        <dbReference type="SAM" id="SignalP"/>
    </source>
</evidence>
<evidence type="ECO:0000313" key="3">
    <source>
        <dbReference type="EMBL" id="KAF3698233.1"/>
    </source>
</evidence>
<feature type="transmembrane region" description="Helical" evidence="1">
    <location>
        <begin position="67"/>
        <end position="89"/>
    </location>
</feature>
<evidence type="ECO:0000313" key="4">
    <source>
        <dbReference type="Proteomes" id="UP000503349"/>
    </source>
</evidence>
<proteinExistence type="predicted"/>
<dbReference type="EMBL" id="CM015724">
    <property type="protein sequence ID" value="KAF3698233.1"/>
    <property type="molecule type" value="Genomic_DNA"/>
</dbReference>
<reference evidence="3 4" key="1">
    <citation type="submission" date="2019-02" db="EMBL/GenBank/DDBJ databases">
        <title>Opniocepnalus argus genome.</title>
        <authorList>
            <person name="Zhou C."/>
            <person name="Xiao S."/>
        </authorList>
    </citation>
    <scope>NUCLEOTIDE SEQUENCE [LARGE SCALE GENOMIC DNA]</scope>
    <source>
        <strain evidence="3">OARG1902GOOAL</strain>
        <tissue evidence="3">Muscle</tissue>
    </source>
</reference>